<dbReference type="EMBL" id="NFZW01000001">
    <property type="protein sequence ID" value="RFA39570.1"/>
    <property type="molecule type" value="Genomic_DNA"/>
</dbReference>
<dbReference type="OrthoDB" id="8850121at2"/>
<proteinExistence type="predicted"/>
<feature type="transmembrane region" description="Helical" evidence="1">
    <location>
        <begin position="131"/>
        <end position="152"/>
    </location>
</feature>
<feature type="transmembrane region" description="Helical" evidence="1">
    <location>
        <begin position="51"/>
        <end position="84"/>
    </location>
</feature>
<keyword evidence="3" id="KW-1185">Reference proteome</keyword>
<dbReference type="AlphaFoldDB" id="A0A3E0X3Z7"/>
<keyword evidence="1" id="KW-0812">Transmembrane</keyword>
<dbReference type="PANTHER" id="PTHR39650:SF1">
    <property type="entry name" value="CDP-ARCHAEOL SYNTHASE"/>
    <property type="match status" value="1"/>
</dbReference>
<organism evidence="2 3">
    <name type="scientific">Alkalilimnicola ehrlichii</name>
    <dbReference type="NCBI Taxonomy" id="351052"/>
    <lineage>
        <taxon>Bacteria</taxon>
        <taxon>Pseudomonadati</taxon>
        <taxon>Pseudomonadota</taxon>
        <taxon>Gammaproteobacteria</taxon>
        <taxon>Chromatiales</taxon>
        <taxon>Ectothiorhodospiraceae</taxon>
        <taxon>Alkalilimnicola</taxon>
    </lineage>
</organism>
<reference evidence="3" key="1">
    <citation type="submission" date="2017-05" db="EMBL/GenBank/DDBJ databases">
        <authorList>
            <person name="Sharma S."/>
            <person name="Sidhu C."/>
            <person name="Pinnaka A.K."/>
        </authorList>
    </citation>
    <scope>NUCLEOTIDE SEQUENCE [LARGE SCALE GENOMIC DNA]</scope>
    <source>
        <strain evidence="3">AK93</strain>
    </source>
</reference>
<evidence type="ECO:0000313" key="3">
    <source>
        <dbReference type="Proteomes" id="UP000256763"/>
    </source>
</evidence>
<evidence type="ECO:0000256" key="1">
    <source>
        <dbReference type="SAM" id="Phobius"/>
    </source>
</evidence>
<comment type="caution">
    <text evidence="2">The sequence shown here is derived from an EMBL/GenBank/DDBJ whole genome shotgun (WGS) entry which is preliminary data.</text>
</comment>
<dbReference type="RefSeq" id="WP_116300462.1">
    <property type="nucleotide sequence ID" value="NZ_NFZV01000001.1"/>
</dbReference>
<gene>
    <name evidence="2" type="ORF">CAL65_02075</name>
</gene>
<keyword evidence="1" id="KW-1133">Transmembrane helix</keyword>
<name>A0A3E0X3Z7_9GAMM</name>
<evidence type="ECO:0008006" key="4">
    <source>
        <dbReference type="Google" id="ProtNLM"/>
    </source>
</evidence>
<evidence type="ECO:0000313" key="2">
    <source>
        <dbReference type="EMBL" id="RFA39570.1"/>
    </source>
</evidence>
<dbReference type="Pfam" id="PF01864">
    <property type="entry name" value="CarS-like"/>
    <property type="match status" value="1"/>
</dbReference>
<dbReference type="InterPro" id="IPR032690">
    <property type="entry name" value="CarS"/>
</dbReference>
<protein>
    <recommendedName>
        <fullName evidence="4">CDP-archaeol synthase</fullName>
    </recommendedName>
</protein>
<dbReference type="Proteomes" id="UP000256763">
    <property type="component" value="Unassembled WGS sequence"/>
</dbReference>
<sequence>MLALKVLLLLLIANGAPILARNIAGTRFLYALDGGRLYDDGRPLFGPSKTILGVVASALLTTLAASLFGFSVAIGLLIAATAMLGDLFSSFVKRRLGYPPSSFASGLDQIPEALLPALILMPVLGLSFAEVILVVAIFVVVDLSLSILLYAARVRSQPY</sequence>
<keyword evidence="1" id="KW-0472">Membrane</keyword>
<dbReference type="PANTHER" id="PTHR39650">
    <property type="entry name" value="CDP-ARCHAEOL SYNTHASE"/>
    <property type="match status" value="1"/>
</dbReference>
<accession>A0A3E0X3Z7</accession>